<evidence type="ECO:0000256" key="3">
    <source>
        <dbReference type="ARBA" id="ARBA00023125"/>
    </source>
</evidence>
<dbReference type="Gene3D" id="1.10.260.40">
    <property type="entry name" value="lambda repressor-like DNA-binding domains"/>
    <property type="match status" value="1"/>
</dbReference>
<keyword evidence="3" id="KW-0238">DNA-binding</keyword>
<dbReference type="AlphaFoldDB" id="A0A846TD69"/>
<sequence length="329" mass="36707">MKKLTIKEIAELTGVSTATVSKVLNNTGRYSEETRKKILDVVQEYDYRPNAVAKSLRTRRSKTIGVIVPDITNEFFAQIVLAIEKYCGPKGYSVFICNTDENGEKELQYIKELELKGVDGLIHLIGSDELFNVETNLPVVCIDRKPMAHNAAFITSDNFQGGYLAASELIEKGCKKILLIRDYRVGHPTLERQKGFKAALKEKKIPFNEEEQVLNVEVGIEQGKKAVQELIKNGNFDFDGVFATTDWLAFGAKLALEENGIKIPEEVKIIGFDNINLAKYSSVSSIHQDKEAMGQKAAENLINRIELNIHTNDVIKLPVTLVSRSSTSV</sequence>
<reference evidence="7 8" key="1">
    <citation type="submission" date="2020-03" db="EMBL/GenBank/DDBJ databases">
        <authorList>
            <person name="Sun Q."/>
        </authorList>
    </citation>
    <scope>NUCLEOTIDE SEQUENCE [LARGE SCALE GENOMIC DNA]</scope>
    <source>
        <strain evidence="7 8">KACC 21451</strain>
    </source>
</reference>
<dbReference type="PANTHER" id="PTHR30146">
    <property type="entry name" value="LACI-RELATED TRANSCRIPTIONAL REPRESSOR"/>
    <property type="match status" value="1"/>
</dbReference>
<proteinExistence type="predicted"/>
<dbReference type="SMART" id="SM00354">
    <property type="entry name" value="HTH_LACI"/>
    <property type="match status" value="1"/>
</dbReference>
<organism evidence="7 8">
    <name type="scientific">Mesobacillus selenatarsenatis</name>
    <dbReference type="NCBI Taxonomy" id="388741"/>
    <lineage>
        <taxon>Bacteria</taxon>
        <taxon>Bacillati</taxon>
        <taxon>Bacillota</taxon>
        <taxon>Bacilli</taxon>
        <taxon>Bacillales</taxon>
        <taxon>Bacillaceae</taxon>
        <taxon>Mesobacillus</taxon>
    </lineage>
</organism>
<evidence type="ECO:0000313" key="8">
    <source>
        <dbReference type="Proteomes" id="UP000587942"/>
    </source>
</evidence>
<keyword evidence="2" id="KW-0805">Transcription regulation</keyword>
<evidence type="ECO:0000256" key="4">
    <source>
        <dbReference type="ARBA" id="ARBA00023163"/>
    </source>
</evidence>
<dbReference type="SUPFAM" id="SSF53822">
    <property type="entry name" value="Periplasmic binding protein-like I"/>
    <property type="match status" value="1"/>
</dbReference>
<dbReference type="CDD" id="cd06291">
    <property type="entry name" value="PBP1_Qymf-like"/>
    <property type="match status" value="1"/>
</dbReference>
<gene>
    <name evidence="7" type="ORF">GWK17_04640</name>
</gene>
<protein>
    <submittedName>
        <fullName evidence="7">LacI family transcriptional regulator</fullName>
    </submittedName>
</protein>
<dbReference type="PANTHER" id="PTHR30146:SF95">
    <property type="entry name" value="RIBOSE OPERON REPRESSOR"/>
    <property type="match status" value="1"/>
</dbReference>
<evidence type="ECO:0000256" key="2">
    <source>
        <dbReference type="ARBA" id="ARBA00023015"/>
    </source>
</evidence>
<dbReference type="InterPro" id="IPR010982">
    <property type="entry name" value="Lambda_DNA-bd_dom_sf"/>
</dbReference>
<dbReference type="PROSITE" id="PS50932">
    <property type="entry name" value="HTH_LACI_2"/>
    <property type="match status" value="1"/>
</dbReference>
<feature type="domain" description="HTH cro/C1-type" evidence="6">
    <location>
        <begin position="2"/>
        <end position="48"/>
    </location>
</feature>
<evidence type="ECO:0000259" key="6">
    <source>
        <dbReference type="PROSITE" id="PS50943"/>
    </source>
</evidence>
<keyword evidence="1" id="KW-0678">Repressor</keyword>
<dbReference type="InterPro" id="IPR028082">
    <property type="entry name" value="Peripla_BP_I"/>
</dbReference>
<dbReference type="PROSITE" id="PS00356">
    <property type="entry name" value="HTH_LACI_1"/>
    <property type="match status" value="1"/>
</dbReference>
<name>A0A846TD69_9BACI</name>
<dbReference type="Gene3D" id="3.40.50.2300">
    <property type="match status" value="2"/>
</dbReference>
<dbReference type="EMBL" id="JAAVUM010000002">
    <property type="protein sequence ID" value="NKE04759.1"/>
    <property type="molecule type" value="Genomic_DNA"/>
</dbReference>
<dbReference type="SUPFAM" id="SSF47413">
    <property type="entry name" value="lambda repressor-like DNA-binding domains"/>
    <property type="match status" value="1"/>
</dbReference>
<feature type="domain" description="HTH lacI-type" evidence="5">
    <location>
        <begin position="4"/>
        <end position="58"/>
    </location>
</feature>
<evidence type="ECO:0000313" key="7">
    <source>
        <dbReference type="EMBL" id="NKE04759.1"/>
    </source>
</evidence>
<evidence type="ECO:0000259" key="5">
    <source>
        <dbReference type="PROSITE" id="PS50932"/>
    </source>
</evidence>
<dbReference type="InterPro" id="IPR001761">
    <property type="entry name" value="Peripla_BP/Lac1_sug-bd_dom"/>
</dbReference>
<dbReference type="Pfam" id="PF00532">
    <property type="entry name" value="Peripla_BP_1"/>
    <property type="match status" value="1"/>
</dbReference>
<accession>A0A846TD69</accession>
<comment type="caution">
    <text evidence="7">The sequence shown here is derived from an EMBL/GenBank/DDBJ whole genome shotgun (WGS) entry which is preliminary data.</text>
</comment>
<keyword evidence="4" id="KW-0804">Transcription</keyword>
<dbReference type="GO" id="GO:0003700">
    <property type="term" value="F:DNA-binding transcription factor activity"/>
    <property type="evidence" value="ECO:0007669"/>
    <property type="project" value="TreeGrafter"/>
</dbReference>
<dbReference type="GO" id="GO:0000976">
    <property type="term" value="F:transcription cis-regulatory region binding"/>
    <property type="evidence" value="ECO:0007669"/>
    <property type="project" value="TreeGrafter"/>
</dbReference>
<dbReference type="Proteomes" id="UP000587942">
    <property type="component" value="Unassembled WGS sequence"/>
</dbReference>
<dbReference type="InterPro" id="IPR000843">
    <property type="entry name" value="HTH_LacI"/>
</dbReference>
<dbReference type="InterPro" id="IPR001387">
    <property type="entry name" value="Cro/C1-type_HTH"/>
</dbReference>
<dbReference type="PROSITE" id="PS50943">
    <property type="entry name" value="HTH_CROC1"/>
    <property type="match status" value="1"/>
</dbReference>
<dbReference type="RefSeq" id="WP_167831241.1">
    <property type="nucleotide sequence ID" value="NZ_JAAVUM010000002.1"/>
</dbReference>
<dbReference type="Pfam" id="PF00356">
    <property type="entry name" value="LacI"/>
    <property type="match status" value="1"/>
</dbReference>
<evidence type="ECO:0000256" key="1">
    <source>
        <dbReference type="ARBA" id="ARBA00022491"/>
    </source>
</evidence>
<dbReference type="CDD" id="cd01392">
    <property type="entry name" value="HTH_LacI"/>
    <property type="match status" value="1"/>
</dbReference>